<keyword evidence="4" id="KW-1003">Cell membrane</keyword>
<dbReference type="InterPro" id="IPR003439">
    <property type="entry name" value="ABC_transporter-like_ATP-bd"/>
</dbReference>
<dbReference type="GO" id="GO:0005524">
    <property type="term" value="F:ATP binding"/>
    <property type="evidence" value="ECO:0007669"/>
    <property type="project" value="UniProtKB-KW"/>
</dbReference>
<dbReference type="InterPro" id="IPR051535">
    <property type="entry name" value="Siderophore_ABC-ATPase"/>
</dbReference>
<keyword evidence="6" id="KW-0547">Nucleotide-binding</keyword>
<dbReference type="RefSeq" id="WP_245696061.1">
    <property type="nucleotide sequence ID" value="NZ_FNCL01000005.1"/>
</dbReference>
<dbReference type="PANTHER" id="PTHR42771:SF2">
    <property type="entry name" value="IRON(3+)-HYDROXAMATE IMPORT ATP-BINDING PROTEIN FHUC"/>
    <property type="match status" value="1"/>
</dbReference>
<feature type="domain" description="ABC transporter" evidence="11">
    <location>
        <begin position="13"/>
        <end position="249"/>
    </location>
</feature>
<reference evidence="13" key="1">
    <citation type="submission" date="2016-10" db="EMBL/GenBank/DDBJ databases">
        <authorList>
            <person name="Varghese N."/>
            <person name="Submissions S."/>
        </authorList>
    </citation>
    <scope>NUCLEOTIDE SEQUENCE [LARGE SCALE GENOMIC DNA]</scope>
    <source>
        <strain evidence="13">DSM 26894</strain>
    </source>
</reference>
<dbReference type="InterPro" id="IPR027417">
    <property type="entry name" value="P-loop_NTPase"/>
</dbReference>
<evidence type="ECO:0000256" key="3">
    <source>
        <dbReference type="ARBA" id="ARBA00022448"/>
    </source>
</evidence>
<evidence type="ECO:0000313" key="12">
    <source>
        <dbReference type="EMBL" id="SFS81809.1"/>
    </source>
</evidence>
<evidence type="ECO:0000256" key="5">
    <source>
        <dbReference type="ARBA" id="ARBA00022496"/>
    </source>
</evidence>
<comment type="similarity">
    <text evidence="2">Belongs to the ABC transporter superfamily.</text>
</comment>
<proteinExistence type="inferred from homology"/>
<dbReference type="InterPro" id="IPR017871">
    <property type="entry name" value="ABC_transporter-like_CS"/>
</dbReference>
<sequence>MQSETHFVVRYVLKAICLNVSIGRRPILKDVSVDFRAGRFTALIGANGSGKSTLLRSLMGLAPVQSGQVLVEETPLSGMRPRQIARRMAYLPQTNVCPDHLTVGELVELAGFARTGLFGTVGDATRAQFREALRTVGLDGAEATQVSRLSGGQRQRAFIAMVLAQDTPLLMMDEPVNHLDLKYQYAVLDLVRGLVTEQGKTLIMVLHDLNLALSYADDVVVLEDGRVLTQGPAREVLDSATVARAFGVEAEMSRLGERLVCLPKGARMVGRT</sequence>
<evidence type="ECO:0000256" key="6">
    <source>
        <dbReference type="ARBA" id="ARBA00022741"/>
    </source>
</evidence>
<evidence type="ECO:0000259" key="11">
    <source>
        <dbReference type="PROSITE" id="PS50893"/>
    </source>
</evidence>
<dbReference type="GO" id="GO:0016887">
    <property type="term" value="F:ATP hydrolysis activity"/>
    <property type="evidence" value="ECO:0007669"/>
    <property type="project" value="InterPro"/>
</dbReference>
<dbReference type="PROSITE" id="PS00211">
    <property type="entry name" value="ABC_TRANSPORTER_1"/>
    <property type="match status" value="1"/>
</dbReference>
<evidence type="ECO:0000313" key="13">
    <source>
        <dbReference type="Proteomes" id="UP000199392"/>
    </source>
</evidence>
<dbReference type="FunFam" id="3.40.50.300:FF:000134">
    <property type="entry name" value="Iron-enterobactin ABC transporter ATP-binding protein"/>
    <property type="match status" value="1"/>
</dbReference>
<accession>A0A1I6SY09</accession>
<keyword evidence="7 12" id="KW-0067">ATP-binding</keyword>
<keyword evidence="3" id="KW-0813">Transport</keyword>
<dbReference type="PROSITE" id="PS50893">
    <property type="entry name" value="ABC_TRANSPORTER_2"/>
    <property type="match status" value="1"/>
</dbReference>
<dbReference type="InterPro" id="IPR003593">
    <property type="entry name" value="AAA+_ATPase"/>
</dbReference>
<keyword evidence="10" id="KW-0472">Membrane</keyword>
<keyword evidence="9" id="KW-0406">Ion transport</keyword>
<evidence type="ECO:0000256" key="10">
    <source>
        <dbReference type="ARBA" id="ARBA00023136"/>
    </source>
</evidence>
<evidence type="ECO:0000256" key="9">
    <source>
        <dbReference type="ARBA" id="ARBA00023065"/>
    </source>
</evidence>
<organism evidence="12 13">
    <name type="scientific">Alloyangia pacifica</name>
    <dbReference type="NCBI Taxonomy" id="311180"/>
    <lineage>
        <taxon>Bacteria</taxon>
        <taxon>Pseudomonadati</taxon>
        <taxon>Pseudomonadota</taxon>
        <taxon>Alphaproteobacteria</taxon>
        <taxon>Rhodobacterales</taxon>
        <taxon>Roseobacteraceae</taxon>
        <taxon>Alloyangia</taxon>
    </lineage>
</organism>
<dbReference type="Pfam" id="PF00005">
    <property type="entry name" value="ABC_tran"/>
    <property type="match status" value="1"/>
</dbReference>
<dbReference type="GO" id="GO:0006826">
    <property type="term" value="P:iron ion transport"/>
    <property type="evidence" value="ECO:0007669"/>
    <property type="project" value="UniProtKB-KW"/>
</dbReference>
<dbReference type="Proteomes" id="UP000199392">
    <property type="component" value="Unassembled WGS sequence"/>
</dbReference>
<evidence type="ECO:0000256" key="2">
    <source>
        <dbReference type="ARBA" id="ARBA00005417"/>
    </source>
</evidence>
<gene>
    <name evidence="12" type="ORF">SAMN04488050_105133</name>
</gene>
<dbReference type="STRING" id="311180.SAMN04488050_105133"/>
<dbReference type="PANTHER" id="PTHR42771">
    <property type="entry name" value="IRON(3+)-HYDROXAMATE IMPORT ATP-BINDING PROTEIN FHUC"/>
    <property type="match status" value="1"/>
</dbReference>
<evidence type="ECO:0000256" key="7">
    <source>
        <dbReference type="ARBA" id="ARBA00022840"/>
    </source>
</evidence>
<dbReference type="SUPFAM" id="SSF52540">
    <property type="entry name" value="P-loop containing nucleoside triphosphate hydrolases"/>
    <property type="match status" value="1"/>
</dbReference>
<name>A0A1I6SY09_9RHOB</name>
<evidence type="ECO:0000256" key="4">
    <source>
        <dbReference type="ARBA" id="ARBA00022475"/>
    </source>
</evidence>
<dbReference type="CDD" id="cd03214">
    <property type="entry name" value="ABC_Iron-Siderophores_B12_Hemin"/>
    <property type="match status" value="1"/>
</dbReference>
<dbReference type="GO" id="GO:0005886">
    <property type="term" value="C:plasma membrane"/>
    <property type="evidence" value="ECO:0007669"/>
    <property type="project" value="UniProtKB-SubCell"/>
</dbReference>
<dbReference type="AlphaFoldDB" id="A0A1I6SY09"/>
<comment type="subcellular location">
    <subcellularLocation>
        <location evidence="1">Cell membrane</location>
        <topology evidence="1">Peripheral membrane protein</topology>
    </subcellularLocation>
</comment>
<dbReference type="SMART" id="SM00382">
    <property type="entry name" value="AAA"/>
    <property type="match status" value="1"/>
</dbReference>
<dbReference type="EMBL" id="FOZW01000005">
    <property type="protein sequence ID" value="SFS81809.1"/>
    <property type="molecule type" value="Genomic_DNA"/>
</dbReference>
<keyword evidence="8" id="KW-0408">Iron</keyword>
<evidence type="ECO:0000256" key="8">
    <source>
        <dbReference type="ARBA" id="ARBA00023004"/>
    </source>
</evidence>
<protein>
    <submittedName>
        <fullName evidence="12">Iron complex transport system ATP-binding protein</fullName>
    </submittedName>
</protein>
<evidence type="ECO:0000256" key="1">
    <source>
        <dbReference type="ARBA" id="ARBA00004202"/>
    </source>
</evidence>
<keyword evidence="5" id="KW-0410">Iron transport</keyword>
<dbReference type="Gene3D" id="3.40.50.300">
    <property type="entry name" value="P-loop containing nucleotide triphosphate hydrolases"/>
    <property type="match status" value="1"/>
</dbReference>
<keyword evidence="13" id="KW-1185">Reference proteome</keyword>